<sequence length="168" mass="18593">MTTNKDRIEQLESELQELKVSVQNMAGMEASIREVKDMLSKSHEKTSSFGSKDSNENVAFSGGGLSSSLPCPTKPGFPRLNDMDGFDEEELGGAGDGHPKESPLISLLALTSCSSPRTMRVEAIIGKKALVVLIDRGNMWRLVIFARGTRAIPIHQRDYYSNFQFQQR</sequence>
<keyword evidence="2" id="KW-1185">Reference proteome</keyword>
<accession>A0ACC2LR08</accession>
<comment type="caution">
    <text evidence="1">The sequence shown here is derived from an EMBL/GenBank/DDBJ whole genome shotgun (WGS) entry which is preliminary data.</text>
</comment>
<evidence type="ECO:0000313" key="1">
    <source>
        <dbReference type="EMBL" id="KAJ8635843.1"/>
    </source>
</evidence>
<organism evidence="1 2">
    <name type="scientific">Persea americana</name>
    <name type="common">Avocado</name>
    <dbReference type="NCBI Taxonomy" id="3435"/>
    <lineage>
        <taxon>Eukaryota</taxon>
        <taxon>Viridiplantae</taxon>
        <taxon>Streptophyta</taxon>
        <taxon>Embryophyta</taxon>
        <taxon>Tracheophyta</taxon>
        <taxon>Spermatophyta</taxon>
        <taxon>Magnoliopsida</taxon>
        <taxon>Magnoliidae</taxon>
        <taxon>Laurales</taxon>
        <taxon>Lauraceae</taxon>
        <taxon>Persea</taxon>
    </lineage>
</organism>
<gene>
    <name evidence="1" type="ORF">MRB53_010110</name>
</gene>
<reference evidence="1 2" key="1">
    <citation type="journal article" date="2022" name="Hortic Res">
        <title>A haplotype resolved chromosomal level avocado genome allows analysis of novel avocado genes.</title>
        <authorList>
            <person name="Nath O."/>
            <person name="Fletcher S.J."/>
            <person name="Hayward A."/>
            <person name="Shaw L.M."/>
            <person name="Masouleh A.K."/>
            <person name="Furtado A."/>
            <person name="Henry R.J."/>
            <person name="Mitter N."/>
        </authorList>
    </citation>
    <scope>NUCLEOTIDE SEQUENCE [LARGE SCALE GENOMIC DNA]</scope>
    <source>
        <strain evidence="2">cv. Hass</strain>
    </source>
</reference>
<dbReference type="EMBL" id="CM056811">
    <property type="protein sequence ID" value="KAJ8635843.1"/>
    <property type="molecule type" value="Genomic_DNA"/>
</dbReference>
<name>A0ACC2LR08_PERAE</name>
<protein>
    <submittedName>
        <fullName evidence="1">Uncharacterized protein</fullName>
    </submittedName>
</protein>
<proteinExistence type="predicted"/>
<evidence type="ECO:0000313" key="2">
    <source>
        <dbReference type="Proteomes" id="UP001234297"/>
    </source>
</evidence>
<dbReference type="Proteomes" id="UP001234297">
    <property type="component" value="Chromosome 3"/>
</dbReference>